<keyword evidence="3" id="KW-1185">Reference proteome</keyword>
<feature type="region of interest" description="Disordered" evidence="1">
    <location>
        <begin position="111"/>
        <end position="131"/>
    </location>
</feature>
<evidence type="ECO:0000256" key="1">
    <source>
        <dbReference type="SAM" id="MobiDB-lite"/>
    </source>
</evidence>
<accession>A0AAV6QN59</accession>
<reference evidence="2 3" key="1">
    <citation type="journal article" date="2021" name="Sci. Rep.">
        <title>Chromosome anchoring in Senegalese sole (Solea senegalensis) reveals sex-associated markers and genome rearrangements in flatfish.</title>
        <authorList>
            <person name="Guerrero-Cozar I."/>
            <person name="Gomez-Garrido J."/>
            <person name="Berbel C."/>
            <person name="Martinez-Blanch J.F."/>
            <person name="Alioto T."/>
            <person name="Claros M.G."/>
            <person name="Gagnaire P.A."/>
            <person name="Manchado M."/>
        </authorList>
    </citation>
    <scope>NUCLEOTIDE SEQUENCE [LARGE SCALE GENOMIC DNA]</scope>
    <source>
        <strain evidence="2">Sse05_10M</strain>
    </source>
</reference>
<proteinExistence type="predicted"/>
<dbReference type="AlphaFoldDB" id="A0AAV6QN59"/>
<organism evidence="2 3">
    <name type="scientific">Solea senegalensis</name>
    <name type="common">Senegalese sole</name>
    <dbReference type="NCBI Taxonomy" id="28829"/>
    <lineage>
        <taxon>Eukaryota</taxon>
        <taxon>Metazoa</taxon>
        <taxon>Chordata</taxon>
        <taxon>Craniata</taxon>
        <taxon>Vertebrata</taxon>
        <taxon>Euteleostomi</taxon>
        <taxon>Actinopterygii</taxon>
        <taxon>Neopterygii</taxon>
        <taxon>Teleostei</taxon>
        <taxon>Neoteleostei</taxon>
        <taxon>Acanthomorphata</taxon>
        <taxon>Carangaria</taxon>
        <taxon>Pleuronectiformes</taxon>
        <taxon>Pleuronectoidei</taxon>
        <taxon>Soleidae</taxon>
        <taxon>Solea</taxon>
    </lineage>
</organism>
<comment type="caution">
    <text evidence="2">The sequence shown here is derived from an EMBL/GenBank/DDBJ whole genome shotgun (WGS) entry which is preliminary data.</text>
</comment>
<name>A0AAV6QN59_SOLSE</name>
<evidence type="ECO:0000313" key="3">
    <source>
        <dbReference type="Proteomes" id="UP000693946"/>
    </source>
</evidence>
<sequence length="155" mass="16802">MFAGVVQQSNQRGSIVYCPGGRLGLTGLLVTRRRGGSTQITPAEAYYFPNVHCKDQVASTATQQHKWNAGRAACSRVPTRLLCGESSKKTKLQENEGLTFAELKKDAFSWSEGDEAQASDGGRSYSRSKGVVHATRAADEPTSLLAIETLHKATW</sequence>
<gene>
    <name evidence="2" type="ORF">JOB18_039338</name>
</gene>
<protein>
    <submittedName>
        <fullName evidence="2">Uncharacterized protein</fullName>
    </submittedName>
</protein>
<dbReference type="EMBL" id="JAGKHQ010000016">
    <property type="protein sequence ID" value="KAG7494879.1"/>
    <property type="molecule type" value="Genomic_DNA"/>
</dbReference>
<dbReference type="Proteomes" id="UP000693946">
    <property type="component" value="Linkage Group LG4"/>
</dbReference>
<evidence type="ECO:0000313" key="2">
    <source>
        <dbReference type="EMBL" id="KAG7494879.1"/>
    </source>
</evidence>